<feature type="region of interest" description="Disordered" evidence="1">
    <location>
        <begin position="313"/>
        <end position="332"/>
    </location>
</feature>
<proteinExistence type="predicted"/>
<accession>C4JRJ7</accession>
<dbReference type="RefSeq" id="XP_002584397.1">
    <property type="nucleotide sequence ID" value="XM_002584351.1"/>
</dbReference>
<feature type="region of interest" description="Disordered" evidence="1">
    <location>
        <begin position="372"/>
        <end position="498"/>
    </location>
</feature>
<evidence type="ECO:0000313" key="3">
    <source>
        <dbReference type="Proteomes" id="UP000002058"/>
    </source>
</evidence>
<feature type="compositionally biased region" description="Low complexity" evidence="1">
    <location>
        <begin position="472"/>
        <end position="487"/>
    </location>
</feature>
<dbReference type="VEuPathDB" id="FungiDB:UREG_05086"/>
<gene>
    <name evidence="2" type="ORF">UREG_05086</name>
</gene>
<dbReference type="eggNOG" id="ENOG502SSPQ">
    <property type="taxonomic scope" value="Eukaryota"/>
</dbReference>
<evidence type="ECO:0000256" key="1">
    <source>
        <dbReference type="SAM" id="MobiDB-lite"/>
    </source>
</evidence>
<dbReference type="KEGG" id="ure:UREG_05086"/>
<dbReference type="InParanoid" id="C4JRJ7"/>
<keyword evidence="3" id="KW-1185">Reference proteome</keyword>
<dbReference type="OrthoDB" id="4160360at2759"/>
<dbReference type="OMA" id="EMHIANA"/>
<dbReference type="GeneID" id="8439207"/>
<evidence type="ECO:0000313" key="2">
    <source>
        <dbReference type="EMBL" id="EEP80244.1"/>
    </source>
</evidence>
<feature type="compositionally biased region" description="Basic residues" evidence="1">
    <location>
        <begin position="455"/>
        <end position="471"/>
    </location>
</feature>
<organism evidence="2 3">
    <name type="scientific">Uncinocarpus reesii (strain UAMH 1704)</name>
    <dbReference type="NCBI Taxonomy" id="336963"/>
    <lineage>
        <taxon>Eukaryota</taxon>
        <taxon>Fungi</taxon>
        <taxon>Dikarya</taxon>
        <taxon>Ascomycota</taxon>
        <taxon>Pezizomycotina</taxon>
        <taxon>Eurotiomycetes</taxon>
        <taxon>Eurotiomycetidae</taxon>
        <taxon>Onygenales</taxon>
        <taxon>Onygenaceae</taxon>
        <taxon>Uncinocarpus</taxon>
    </lineage>
</organism>
<dbReference type="AlphaFoldDB" id="C4JRJ7"/>
<sequence length="498" mass="57667">MVVHSVHDMNPARLNAIMPALQRMEEDPAFLERTRHRFDNSDPPPPYSSGSITRLPTPDPFQPVANSNNLDKPPRKPKKDRIEDEYCKRDENRKPLYHGPSLHGRAGQQRLRIMIRHSIKKRWERLGVWQPEWGIPRRVRCRDNDEPTNWCWRRNGCWKRDDIPYVERKFDSLPPEVQMASWPSLDEEHPSERAVRLYLKERGEWDETLDPPPPVAGSTLSFAVDDRDLIITRPWFMWHVEIHDEEMRLRRHSNCSEFWHTSRRNVATRWKEKGCWKDSWGDEPGWRWRHESPSPEPPDPSCMEFTPCEIDAFEEIPPPSPRPAPNPVRPMSLAEPRTVPRVRLFEGLDLPIPPLSTACRDEADADVHIPEAAAHGFKKSVGNRSTVSKETRPTRQASRALVEPSKISKPTQPPRRSARIMAKAPRRSARIMAREQQLKNAPVLSNDKKDPPPQRRQRKSPTKAIERKKARTNANRPAAATAASKPRGVTKRKGRSRA</sequence>
<dbReference type="HOGENOM" id="CLU_463182_0_0_1"/>
<dbReference type="EMBL" id="CH476617">
    <property type="protein sequence ID" value="EEP80244.1"/>
    <property type="molecule type" value="Genomic_DNA"/>
</dbReference>
<feature type="compositionally biased region" description="Basic and acidic residues" evidence="1">
    <location>
        <begin position="80"/>
        <end position="94"/>
    </location>
</feature>
<feature type="compositionally biased region" description="Basic residues" evidence="1">
    <location>
        <begin position="488"/>
        <end position="498"/>
    </location>
</feature>
<dbReference type="Proteomes" id="UP000002058">
    <property type="component" value="Unassembled WGS sequence"/>
</dbReference>
<feature type="region of interest" description="Disordered" evidence="1">
    <location>
        <begin position="35"/>
        <end position="103"/>
    </location>
</feature>
<reference evidence="3" key="1">
    <citation type="journal article" date="2009" name="Genome Res.">
        <title>Comparative genomic analyses of the human fungal pathogens Coccidioides and their relatives.</title>
        <authorList>
            <person name="Sharpton T.J."/>
            <person name="Stajich J.E."/>
            <person name="Rounsley S.D."/>
            <person name="Gardner M.J."/>
            <person name="Wortman J.R."/>
            <person name="Jordar V.S."/>
            <person name="Maiti R."/>
            <person name="Kodira C.D."/>
            <person name="Neafsey D.E."/>
            <person name="Zeng Q."/>
            <person name="Hung C.-Y."/>
            <person name="McMahan C."/>
            <person name="Muszewska A."/>
            <person name="Grynberg M."/>
            <person name="Mandel M.A."/>
            <person name="Kellner E.M."/>
            <person name="Barker B.M."/>
            <person name="Galgiani J.N."/>
            <person name="Orbach M.J."/>
            <person name="Kirkland T.N."/>
            <person name="Cole G.T."/>
            <person name="Henn M.R."/>
            <person name="Birren B.W."/>
            <person name="Taylor J.W."/>
        </authorList>
    </citation>
    <scope>NUCLEOTIDE SEQUENCE [LARGE SCALE GENOMIC DNA]</scope>
    <source>
        <strain evidence="3">UAMH 1704</strain>
    </source>
</reference>
<name>C4JRJ7_UNCRE</name>
<protein>
    <submittedName>
        <fullName evidence="2">Uncharacterized protein</fullName>
    </submittedName>
</protein>
<feature type="compositionally biased region" description="Pro residues" evidence="1">
    <location>
        <begin position="316"/>
        <end position="328"/>
    </location>
</feature>